<dbReference type="InterPro" id="IPR023213">
    <property type="entry name" value="CAT-like_dom_sf"/>
</dbReference>
<evidence type="ECO:0000313" key="7">
    <source>
        <dbReference type="Proteomes" id="UP000766486"/>
    </source>
</evidence>
<dbReference type="InterPro" id="IPR042099">
    <property type="entry name" value="ANL_N_sf"/>
</dbReference>
<dbReference type="EMBL" id="CABFNS010000809">
    <property type="protein sequence ID" value="VUC29699.1"/>
    <property type="molecule type" value="Genomic_DNA"/>
</dbReference>
<dbReference type="Pfam" id="PF00668">
    <property type="entry name" value="Condensation"/>
    <property type="match status" value="8"/>
</dbReference>
<dbReference type="Pfam" id="PF00501">
    <property type="entry name" value="AMP-binding"/>
    <property type="match status" value="6"/>
</dbReference>
<dbReference type="PROSITE" id="PS00012">
    <property type="entry name" value="PHOSPHOPANTETHEINE"/>
    <property type="match status" value="2"/>
</dbReference>
<evidence type="ECO:0000313" key="6">
    <source>
        <dbReference type="EMBL" id="VUC29699.1"/>
    </source>
</evidence>
<proteinExistence type="predicted"/>
<dbReference type="CDD" id="cd05918">
    <property type="entry name" value="A_NRPS_SidN3_like"/>
    <property type="match status" value="1"/>
</dbReference>
<dbReference type="Pfam" id="PF00550">
    <property type="entry name" value="PP-binding"/>
    <property type="match status" value="6"/>
</dbReference>
<evidence type="ECO:0000256" key="3">
    <source>
        <dbReference type="ARBA" id="ARBA00022598"/>
    </source>
</evidence>
<evidence type="ECO:0000259" key="5">
    <source>
        <dbReference type="PROSITE" id="PS50075"/>
    </source>
</evidence>
<comment type="caution">
    <text evidence="6">The sequence shown here is derived from an EMBL/GenBank/DDBJ whole genome shotgun (WGS) entry which is preliminary data.</text>
</comment>
<evidence type="ECO:0000256" key="1">
    <source>
        <dbReference type="ARBA" id="ARBA00022450"/>
    </source>
</evidence>
<feature type="domain" description="Carrier" evidence="5">
    <location>
        <begin position="3739"/>
        <end position="3815"/>
    </location>
</feature>
<feature type="domain" description="Carrier" evidence="5">
    <location>
        <begin position="1391"/>
        <end position="1467"/>
    </location>
</feature>
<feature type="domain" description="Carrier" evidence="5">
    <location>
        <begin position="4651"/>
        <end position="4727"/>
    </location>
</feature>
<reference evidence="6 7" key="1">
    <citation type="submission" date="2019-06" db="EMBL/GenBank/DDBJ databases">
        <authorList>
            <person name="Broberg M."/>
        </authorList>
    </citation>
    <scope>NUCLEOTIDE SEQUENCE [LARGE SCALE GENOMIC DNA]</scope>
</reference>
<dbReference type="InterPro" id="IPR010071">
    <property type="entry name" value="AA_adenyl_dom"/>
</dbReference>
<dbReference type="Gene3D" id="1.10.1200.10">
    <property type="entry name" value="ACP-like"/>
    <property type="match status" value="6"/>
</dbReference>
<dbReference type="NCBIfam" id="TIGR01733">
    <property type="entry name" value="AA-adenyl-dom"/>
    <property type="match status" value="1"/>
</dbReference>
<dbReference type="Gene3D" id="3.40.50.980">
    <property type="match status" value="4"/>
</dbReference>
<dbReference type="SMART" id="SM00823">
    <property type="entry name" value="PKS_PP"/>
    <property type="match status" value="6"/>
</dbReference>
<dbReference type="InterPro" id="IPR006162">
    <property type="entry name" value="Ppantetheine_attach_site"/>
</dbReference>
<dbReference type="Gene3D" id="3.40.50.12780">
    <property type="entry name" value="N-terminal domain of ligase-like"/>
    <property type="match status" value="4"/>
</dbReference>
<evidence type="ECO:0000256" key="4">
    <source>
        <dbReference type="SAM" id="MobiDB-lite"/>
    </source>
</evidence>
<dbReference type="Gene3D" id="3.30.559.10">
    <property type="entry name" value="Chloramphenicol acetyltransferase-like domain"/>
    <property type="match status" value="8"/>
</dbReference>
<dbReference type="SUPFAM" id="SSF52777">
    <property type="entry name" value="CoA-dependent acyltransferases"/>
    <property type="match status" value="16"/>
</dbReference>
<feature type="domain" description="Carrier" evidence="5">
    <location>
        <begin position="2554"/>
        <end position="2630"/>
    </location>
</feature>
<dbReference type="InterPro" id="IPR020806">
    <property type="entry name" value="PKS_PP-bd"/>
</dbReference>
<dbReference type="InterPro" id="IPR001242">
    <property type="entry name" value="Condensation_dom"/>
</dbReference>
<dbReference type="Gene3D" id="3.30.559.30">
    <property type="entry name" value="Nonribosomal peptide synthetase, condensation domain"/>
    <property type="match status" value="8"/>
</dbReference>
<feature type="region of interest" description="Disordered" evidence="4">
    <location>
        <begin position="1"/>
        <end position="20"/>
    </location>
</feature>
<dbReference type="CDD" id="cd19545">
    <property type="entry name" value="FUM14_C_NRPS-like"/>
    <property type="match status" value="3"/>
</dbReference>
<dbReference type="InterPro" id="IPR000873">
    <property type="entry name" value="AMP-dep_synth/lig_dom"/>
</dbReference>
<dbReference type="InterPro" id="IPR009081">
    <property type="entry name" value="PP-bd_ACP"/>
</dbReference>
<dbReference type="SUPFAM" id="SSF47336">
    <property type="entry name" value="ACP-like"/>
    <property type="match status" value="6"/>
</dbReference>
<dbReference type="InterPro" id="IPR020845">
    <property type="entry name" value="AMP-binding_CS"/>
</dbReference>
<dbReference type="NCBIfam" id="NF003417">
    <property type="entry name" value="PRK04813.1"/>
    <property type="match status" value="11"/>
</dbReference>
<evidence type="ECO:0000256" key="2">
    <source>
        <dbReference type="ARBA" id="ARBA00022553"/>
    </source>
</evidence>
<sequence>MASQLGNIPRDLDNGENAPKSLQNDVLVSKQDLMRIWQWNAIVPERIDVCVHDLISQSVHRQPEAPAVHAWDGGLTYRELDDLSTQLAHRLVSLGVGPNMFVPLCFEKSMWTAVAMLAVMKAGGASVGMDITQPEERLRTIVSQANPHVILASETHQVLAQRLANCTVVVVSNRNTKQSHPLSVLVFAGEPVRPSDTTLCGPKGRTIISYGPADTPTLVTFICLDTSFNDEESRNQTIRKMTAGIDKQLASKIPMYMIPTSYIPVDALPMTATGKTDRRKLREFGGLLTQRQLDSLTQSSRPSRPVSTDMERNLQALWALVLDIEATSINADDSFLRFGGDSVRAMQLVGMAREHGLSFSVADIFNHPRLESLASITKAKTTSHSDSETIPAFSLLKPHQSVEDVQTQAAAMCGVNVAEIQDIFPCTPLQEGLMALTGRRKGDYVASITLELDGMTDAERLRSAWEQVATAAPILRTRIVDIPQQGLVQVILDESVEWEIVDELETYLDDPRRKDMGLSTRLSRFGAAFDTSSSSPRYLVWTIHHALYDGWSMRLIMNALRNAYQMKPIPYLQPFQTFVKHLSDTEETTAVSFWRNQFAGLEAAQFPALPLTGYHPRPTSKLTSTIESLEWGSTGITGSNLVRAAWSILISNYTGSSDVIFGTTVAGRQNPIAGIEKIAAPTISTMPLRIVANPLETVGEIIAKVQKQAVDMIPFEHTGLQRIRQASADAQEACRFQTLIVVQPSDEDSERNTIFRPSTSSEDSNIEYNALLSYALVVECRLEAKGMRLDANFDENVIKSNRVSCLLQQFQYILQQICIQENGERRLQDVEVTNTQDLETIWNWNSQPSESINSCAHDLFLQVARRQPDAEAVRAWDGRLTYAQLDNYSNTLASHLVSVGIGPNVRVPLCLEKSTWMPVAMLAVMKAGGIAVGMDITQPEARLCTIAKQSKAKHILSSASAEALANHLGECLVITVCQETLSSLQRQVQTPLPIIKPSDALCTLFTSGSTGTPKGTTLTHSNFSTGIEQQIRAFGIQSSSRVYDFASYAFDFAWSNVLLPLSVGGSICIPSEEQRKNAIAESINQLGANFAFFTPSVARALDPNTLTNLTTLVVGGEAVQRNDFYDWPSRIKLFNIYGPSECTIMATYTDIRPGEENDGTIGKGAGTTTWVVQPSGHNLSPIGAVGELYLEGPLVGIGYLDDAERTANSFLENPLWLCRGGPGHLGRRSRVYRTGDLVRYNPDGSLVFVGRRDTQVKLRGQRIELQEVEHHVQSLLTTDNRNGVQIVAEVIEPEGSGNPTLVAFMHMTMNHSYLEAADKEAYRKAVRKMIDGIEDRLGEKVPIYMIPTAFIPLQSLPTTASGKTDRRRLRELGASMYSAHHVQATKNGYCPPSTELQSVLQRIWSEVLNIPLESIGIDAEFTRLGGDSISSMQVVSRCRAKNISITTSDILGSKSIEKLALCCKEVKPKSVIADASTEETLWHLSPIQQMFFDFHPQGLDHFNQSFMLKLKAPVSPDVLFAALQATVSRHPMLRARFWLDSSGCWQQLVVKDSQHAFAFEKHASCQRSEVHTIAKARQGSLSILSGPVFAADIFSIPGEQQSLLLTAHHLIIDLMSWRIIWHDIEQHIRAGDGSKLDPEPISFQAWSKVQSHTNWAKLTRHNLNLAVRQLANTEPAFTLSDFSLLSTTNLGLERLLRDRLLPIGVKSSDILDIYPCTPVQEGILLSKEKGAASYANFWVWNCIPSFHEDSVSPNRLEDAWKLVARQHSILSTIFVEQLDGGGFVQVLLSHPQCQVVRMDTLSTPPADALLKIESPAFSAGQPSHTFTIARNSDGQVACRLDISHLLIDASSLHALLKNLAKCYQGQSVERAPQFRSLVAHLRHQTRQEKLAFWTNSLFQAQPCRLVTAPGYKALVKIDRSSHGMITIPTEKAAGIDLFCRSKGITRSVFLQVAWSLVLSRYTGMSDVIFGYMASGRDAPIQYIESMIGPLINLLISRIDLKQSLDKILAKTSENSIEQLRFQHSSLADIQHALSMGSKKLFNTALTFFKHATGTSDEEATYFWRQQFLDPRGQMFPSPSRQSLSPSYTIGTQIHSIEGLPRHESPMSVLIEMSWAILAAKRTGSRDVIFGTAEQNMNSSKGLALAVPVRVVLDWANTLEEAVNKMRRQMEERRPFKNVGLECVRRASPNAEEACHFQTLLVMQWDDNDDQPSEDGDEPFAHLDSDYEKAISCPLEIRFAIQTQGVVLNFRFDSNVIDEAQVSRIAFQFEHILRQACDQTGRALARTLQDISTLSNQDVANIWRWNNTVPEASDTCISELISRTATRQPQATAICAWDGSLTYAQLDSISTRLAKHLITMGVTKGSIVPLCFEKSMYTPLAMLAVMKAGGASLAMDVSQPKERLCSIVEQVNPDIILSSVASEELARSLDRRASVVVESQFYRQTLHSVKMERRLSYTGLLSSQSSTLVAFVCVTNDNLNNEERKDKALQLAVTAIERYLVDRLPTYMVPAAFIPLDSFPMTATGKTDRLKLRELGASMYDKYTSIQKFHHSHVSASTDLQQTIVEVWAEVLNVPFDKISIDAPFLSLGGDSIAAMQVVSRCRARDISVTVGDVLRSKTIENLAGLCKTMPVKDGHIVPEESPEDQAWLPSPIQQLFFDAHPHGLNHFNQSFVLRLTEPIPGAAVRAALDTVVRCHPMLRARFRQRDDGQWEQVISDPAAEPFAFKHHSEVEKTGVRTLAKARKESLNIFDGPVFAADLFSVIGEDQSLLLTAHHLVVDLVSWRVIWQNIEQHIRTGSAPSQESVSFQKWCRLQRERSSSLSPSKALPVPASTSDFSYWGTTYSGLDLLFNEQLSAMGISIEDVQDIYPCTPVQEGILLSRTKAAASYANFWVWECCLGNGNSSNAVAFSRRLETMWRAVVSQHPILSTVFIEDVGNGGFIQVVLRNSPARVIHLQPKTASASAAETLLQMERPCFSSREPECQFTISRGANEELACRVDISHTLMDATSMKLLLQDLNRALSGHNALAAPPFRDLVQHLSNVSKSERLSFWLAYLTDVEPCELPVHGPSGDPNDELRSRSYGMLKLPAQATTGIAALCRHYGITRSVFLQIVWAFVLSQCTGKHEVCFAYMASGRDAPIIGIERMVGPLINMLISRVDVRKPLSDILSKAAEDTIEHLKFQHNSLAEIQHQMQLGSRQLFNTALTVHDSSSSNGQTDMFFAGVNEESATQFWQTYLCNSEAQSFPIRSGISVEGTSHPQLHSFDHAIRKIRWNDLDASPTYLIYLAWAVLVARYTESNEVIFGSPIPPRISSPGKTVLSSPDTVLPVRLVLDWEATVKESLDTVRTVSEDVATFGRVGIQRIRTITRGEHTAAASQMVLEVVQPGEASRLVRRSEENKDLSLRLEFRLEHDGLRLDISSHKAAIDHGQAKRMALQFEHILRQICSSQKEGQRLGGIETISDQDLRDIWRWNSTMPEPFDVCVHELIAEVVRLRPNAPAICACDGDLTYKQLDELSDRLCYRLVQLGLDIGQVVPICIEKSKWASVAILAVMKAGGVGLTLDVTQPKARLEAIVRQVHPMIMISSAANELLAHELRSDATTVAVLPSDIDLCGPDAHAINVYGPAECTPCSTMGDLKKDGPVIGSSNSTLAVFVGQNPYETSVIDEDSWAKNVMRMTADIEKRLADRVPYYMVPTAYIPLRSIPITGTGKTNRKRLQELGKELTLQQLSSLTSASTRLRPVETELQRQLQVLWATVLAVDSNIIGLESNFMRIGGDSISAMQLVGAGHEQGLSFSVADLFRYPRLEEFATIVKIDGIETTGMDTIPAFSLLNCDMTEPLKTEVAGLCSVNAMDIEDVLPCTPLQQGLMALTAKRAGDYVATIVRKIPKYVNHERLHKAWKQIVATTPILRTRLTDLPGHGIVQVVVNEELDWATSNDFNLYLEDGRQREMVLGARLSKFAIASAQDSSQHYLVWTIHHALYDGWSMQLIFDAVKRAYQSDASNSPMMAFTPMIKHVTNLDGNAVTEFWGKQFAGSEGHLFPALPTASFHPKCTNRFSSSLENLHWGSNDITAANIIRTTWAILVSGYTGSNDVVFGATVTGRQTPLIGIERMAGPTIATVPVRVILDPEETLGTNLYNVQMQAVDMIPFEQTGLQRISHVSLEAREASHFQTLLVVQPVEEDNKGCSLFQAAEDTPEDGDSSIEHNSTLTHALVVECCLEAAGARFHFNYDPKIICQARVHQISGQLQHLIRQVLADGNRSKSLNSLDIVSKHDLSKIWAWNSTLTDYNYISVPDLLMNAPHYNADALAIDAWDGKLSYSDLDKLSTRLARHLISLGVHANMLVPLCFEKSAWTPVAMLAVIKAGSAAVGMDVTQPETRLQSIVQQTQAVILLSSAKNEELARRLSDKCRIVVVSEASLGLLGSQPRTELPRVDPSDALCAIFTSGSTGMPKGVVLSHQNFATAIPHHAETFDLKPTSRVYDFASYAFDFSWSNLLLTLYSGGCICIPSEDERRNEVTQSIQRFNANFAFFTPSVARILDPAALPTLDTLVVGGEALSRTDFVSWPDRMRIISPMDEQSCNQAVWRATAGVEERLANKIPIYMIPTAYIPMRIIPMTATGKTDRRKLRELATELNQRQQLTTVGFTRDSVLPMETEMERQLQQLWADVLRINADSISADDSFLRIGGDSVGVMKLVAAARQQNLSISVADVFRHPRLRELAKHIELEDSVTEEHILAFSLLKPGTVENKLRADVAALCRVSLDEVEDVLPCTPLQEGLLVLTARRPGDYVATVVLELQENIDLGLFRQSWQQVVAATPILRTRVVDLPGQGFVQAVLREAADFALVDNLDSYLGKNSGQQMGVGTRLCQLAVANGQDDGRRHFILIIHHALYDGWSLKLIFKAAQHLYMKAALPTMIPFASMVKHIAGIDQESAMAYWKEEFLDSGASQFPVLPSATYHPHSINQLSLAIKNLEWVGSDFTASNLIRTAWSILVASYTGDADVVFGAVVTGRQASVSGIEHIVGPTIATVPVRVPVNRQLSLRQILDTVQTKAVNMIPFEQTGLQRIRQASLEAEEACRFQTLLVVQPTGDDDAFGDGHLFQQHTPSGNTDEEPGYNALLTYALVLECHLSTTGMSLHVGYDPHVLDDEHVRQIAKQFDHILHQVCLKENQEKSLGEISTVSSEDLDQIWKWNADALQVVETPAHELFAELALRQPDASAVCAWDGDLTYGQLDDLSTRLAHHLIERGIGPNTTVPLCFEKSMWTPIAMMAVMRTGATSVAVDVSQPEERLHTIIQQVSPTIILASEMSEGLATQLGEGKCPIVVVSNKRMLLCPLRPGITFPQINPASPLAIIFTSGSTGKPKGVILTYSNVATAMKHHVKAFHIGVDSRVYDFASYSFDFAWSNLLLPLSVGGCVCVPSEEQRKNDLGQSINAMAATFVFLTTSVARVLDPSRLQLLRTIAIGGEASQKADFESSHPTLVVFICEKGDGSLSQTIHNIDIQATIEGRLAVKLPGYMVPTAYVPLDILPMTVTGKADRRKLREIGSSLTLEQLTRPKSSVRQSRLPETDTQRWIHDAWATILGRDPSTIGIDDHFFRAGGDSIHCMRLVLSAREQAYDLKVVDIFRHPILADLARHCENLNAETRTSDPLPFVSLDVDDVDSFIGMKISPLVQEQYSKISNVLPVSNFQAACIESALQPDYSGWFHFYLDFPESVDTERLRNSCLQLTKHFDILRTVFVRLDAKLLQVVLEGLSPSIDFYETRDVTIESLFEQFCVETMKHPAVLGTSFLRFIFLRASNNSFRLVLQLSHAQYDGLSLPPIMDALTAFYNGQSLPKARSFSNYIVHTKSQSQSNGSRNFWRTLLYGSKMTILSRKKVLATLRQETSSIRLERTMPALQSRNGATPATIFTASCAIMLGQIAGVNDVVFGRLVSGRAGLSPDLQDLVGPCINTVPVRVRFHSKLAIDDTLLATLQQQVIDATPYDTASFHDIARHCTDWDEAASTFQVTTHFRNIDESPGAEIAGSTHQLGYFDRKDLPPDFKGIDIGAVPVHGGMNLVVVANSRYWDFETISQVQDVFCDVLSLFLEA</sequence>
<keyword evidence="1" id="KW-0596">Phosphopantetheine</keyword>
<feature type="domain" description="Carrier" evidence="5">
    <location>
        <begin position="5565"/>
        <end position="5641"/>
    </location>
</feature>
<keyword evidence="7" id="KW-1185">Reference proteome</keyword>
<dbReference type="Gene3D" id="3.30.300.30">
    <property type="match status" value="6"/>
</dbReference>
<dbReference type="PANTHER" id="PTHR45527:SF12">
    <property type="entry name" value="NONRIBOSOMAL PEPTIDE SYNTHETASE IVOA"/>
    <property type="match status" value="1"/>
</dbReference>
<dbReference type="InterPro" id="IPR045851">
    <property type="entry name" value="AMP-bd_C_sf"/>
</dbReference>
<dbReference type="PROSITE" id="PS50075">
    <property type="entry name" value="CARRIER"/>
    <property type="match status" value="6"/>
</dbReference>
<dbReference type="PANTHER" id="PTHR45527">
    <property type="entry name" value="NONRIBOSOMAL PEPTIDE SYNTHETASE"/>
    <property type="match status" value="1"/>
</dbReference>
<dbReference type="PROSITE" id="PS00455">
    <property type="entry name" value="AMP_BINDING"/>
    <property type="match status" value="1"/>
</dbReference>
<dbReference type="Proteomes" id="UP000766486">
    <property type="component" value="Unassembled WGS sequence"/>
</dbReference>
<keyword evidence="2" id="KW-0597">Phosphoprotein</keyword>
<dbReference type="SUPFAM" id="SSF56801">
    <property type="entry name" value="Acetyl-CoA synthetase-like"/>
    <property type="match status" value="7"/>
</dbReference>
<name>A0ABY6UIK3_BIOOC</name>
<dbReference type="InterPro" id="IPR036736">
    <property type="entry name" value="ACP-like_sf"/>
</dbReference>
<gene>
    <name evidence="6" type="ORF">CLO192961_LOCUS266419</name>
</gene>
<dbReference type="SMART" id="SM01294">
    <property type="entry name" value="PKS_PP_betabranch"/>
    <property type="match status" value="1"/>
</dbReference>
<keyword evidence="3" id="KW-0436">Ligase</keyword>
<accession>A0ABY6UIK3</accession>
<dbReference type="CDD" id="cd19542">
    <property type="entry name" value="CT_NRPS-like"/>
    <property type="match status" value="3"/>
</dbReference>
<organism evidence="6 7">
    <name type="scientific">Bionectria ochroleuca</name>
    <name type="common">Gliocladium roseum</name>
    <dbReference type="NCBI Taxonomy" id="29856"/>
    <lineage>
        <taxon>Eukaryota</taxon>
        <taxon>Fungi</taxon>
        <taxon>Dikarya</taxon>
        <taxon>Ascomycota</taxon>
        <taxon>Pezizomycotina</taxon>
        <taxon>Sordariomycetes</taxon>
        <taxon>Hypocreomycetidae</taxon>
        <taxon>Hypocreales</taxon>
        <taxon>Bionectriaceae</taxon>
        <taxon>Clonostachys</taxon>
    </lineage>
</organism>
<protein>
    <recommendedName>
        <fullName evidence="5">Carrier domain-containing protein</fullName>
    </recommendedName>
</protein>
<feature type="domain" description="Carrier" evidence="5">
    <location>
        <begin position="305"/>
        <end position="381"/>
    </location>
</feature>